<dbReference type="InterPro" id="IPR032875">
    <property type="entry name" value="Succ_CoA_lig_flav_dom"/>
</dbReference>
<dbReference type="GO" id="GO:0046872">
    <property type="term" value="F:metal ion binding"/>
    <property type="evidence" value="ECO:0007669"/>
    <property type="project" value="InterPro"/>
</dbReference>
<dbReference type="Pfam" id="PF13380">
    <property type="entry name" value="CoA_binding_2"/>
    <property type="match status" value="1"/>
</dbReference>
<dbReference type="InterPro" id="IPR016102">
    <property type="entry name" value="Succinyl-CoA_synth-like"/>
</dbReference>
<dbReference type="SMART" id="SM00881">
    <property type="entry name" value="CoA_binding"/>
    <property type="match status" value="1"/>
</dbReference>
<dbReference type="Gene3D" id="3.30.1490.20">
    <property type="entry name" value="ATP-grasp fold, A domain"/>
    <property type="match status" value="1"/>
</dbReference>
<dbReference type="SUPFAM" id="SSF52210">
    <property type="entry name" value="Succinyl-CoA synthetase domains"/>
    <property type="match status" value="2"/>
</dbReference>
<dbReference type="Gene3D" id="3.30.470.20">
    <property type="entry name" value="ATP-grasp fold, B domain"/>
    <property type="match status" value="1"/>
</dbReference>
<dbReference type="FunFam" id="3.30.1490.20:FF:000020">
    <property type="entry name" value="Protein lysine acetyltransferase"/>
    <property type="match status" value="1"/>
</dbReference>
<evidence type="ECO:0000256" key="2">
    <source>
        <dbReference type="ARBA" id="ARBA00022741"/>
    </source>
</evidence>
<dbReference type="Proteomes" id="UP000265882">
    <property type="component" value="Unassembled WGS sequence"/>
</dbReference>
<gene>
    <name evidence="7" type="ORF">C4520_18385</name>
</gene>
<dbReference type="SUPFAM" id="SSF56059">
    <property type="entry name" value="Glutathione synthetase ATP-binding domain-like"/>
    <property type="match status" value="1"/>
</dbReference>
<comment type="similarity">
    <text evidence="4">In the N-terminal section; belongs to the acetate CoA ligase alpha subunit family.</text>
</comment>
<comment type="caution">
    <text evidence="7">The sequence shown here is derived from an EMBL/GenBank/DDBJ whole genome shotgun (WGS) entry which is preliminary data.</text>
</comment>
<protein>
    <submittedName>
        <fullName evidence="7">CoA-binding protein</fullName>
    </submittedName>
</protein>
<organism evidence="7 8">
    <name type="scientific">Abyssobacteria bacterium (strain SURF_5)</name>
    <dbReference type="NCBI Taxonomy" id="2093360"/>
    <lineage>
        <taxon>Bacteria</taxon>
        <taxon>Pseudomonadati</taxon>
        <taxon>Candidatus Hydrogenedentota</taxon>
        <taxon>Candidatus Abyssobacteria</taxon>
    </lineage>
</organism>
<dbReference type="InterPro" id="IPR036291">
    <property type="entry name" value="NAD(P)-bd_dom_sf"/>
</dbReference>
<dbReference type="Gene3D" id="3.40.50.261">
    <property type="entry name" value="Succinyl-CoA synthetase domains"/>
    <property type="match status" value="2"/>
</dbReference>
<dbReference type="Pfam" id="PF19045">
    <property type="entry name" value="Ligase_CoA_2"/>
    <property type="match status" value="1"/>
</dbReference>
<dbReference type="SUPFAM" id="SSF51735">
    <property type="entry name" value="NAD(P)-binding Rossmann-fold domains"/>
    <property type="match status" value="1"/>
</dbReference>
<dbReference type="Gene3D" id="3.40.50.720">
    <property type="entry name" value="NAD(P)-binding Rossmann-like Domain"/>
    <property type="match status" value="1"/>
</dbReference>
<keyword evidence="3 5" id="KW-0067">ATP-binding</keyword>
<keyword evidence="2 5" id="KW-0547">Nucleotide-binding</keyword>
<evidence type="ECO:0000256" key="1">
    <source>
        <dbReference type="ARBA" id="ARBA00022598"/>
    </source>
</evidence>
<evidence type="ECO:0000256" key="3">
    <source>
        <dbReference type="ARBA" id="ARBA00022840"/>
    </source>
</evidence>
<dbReference type="GO" id="GO:0043758">
    <property type="term" value="F:acetate-CoA ligase (ADP-forming) activity"/>
    <property type="evidence" value="ECO:0007669"/>
    <property type="project" value="InterPro"/>
</dbReference>
<evidence type="ECO:0000259" key="6">
    <source>
        <dbReference type="PROSITE" id="PS50975"/>
    </source>
</evidence>
<evidence type="ECO:0000256" key="5">
    <source>
        <dbReference type="PROSITE-ProRule" id="PRU00409"/>
    </source>
</evidence>
<proteinExistence type="inferred from homology"/>
<dbReference type="Pfam" id="PF13549">
    <property type="entry name" value="ATP-grasp_5"/>
    <property type="match status" value="1"/>
</dbReference>
<dbReference type="GO" id="GO:0005524">
    <property type="term" value="F:ATP binding"/>
    <property type="evidence" value="ECO:0007669"/>
    <property type="project" value="UniProtKB-UniRule"/>
</dbReference>
<dbReference type="EMBL" id="QZKU01000127">
    <property type="protein sequence ID" value="RJP16601.1"/>
    <property type="molecule type" value="Genomic_DNA"/>
</dbReference>
<dbReference type="PROSITE" id="PS50975">
    <property type="entry name" value="ATP_GRASP"/>
    <property type="match status" value="1"/>
</dbReference>
<dbReference type="AlphaFoldDB" id="A0A3A4NMR4"/>
<dbReference type="Pfam" id="PF13607">
    <property type="entry name" value="Succ_CoA_lig"/>
    <property type="match status" value="1"/>
</dbReference>
<keyword evidence="1" id="KW-0436">Ligase</keyword>
<dbReference type="InterPro" id="IPR011761">
    <property type="entry name" value="ATP-grasp"/>
</dbReference>
<dbReference type="InterPro" id="IPR051538">
    <property type="entry name" value="Acyl-CoA_Synth/Transferase"/>
</dbReference>
<evidence type="ECO:0000313" key="7">
    <source>
        <dbReference type="EMBL" id="RJP16601.1"/>
    </source>
</evidence>
<reference evidence="7 8" key="1">
    <citation type="journal article" date="2017" name="ISME J.">
        <title>Energy and carbon metabolisms in a deep terrestrial subsurface fluid microbial community.</title>
        <authorList>
            <person name="Momper L."/>
            <person name="Jungbluth S.P."/>
            <person name="Lee M.D."/>
            <person name="Amend J.P."/>
        </authorList>
    </citation>
    <scope>NUCLEOTIDE SEQUENCE [LARGE SCALE GENOMIC DNA]</scope>
    <source>
        <strain evidence="7">SURF_5</strain>
    </source>
</reference>
<feature type="domain" description="ATP-grasp" evidence="6">
    <location>
        <begin position="487"/>
        <end position="523"/>
    </location>
</feature>
<evidence type="ECO:0000313" key="8">
    <source>
        <dbReference type="Proteomes" id="UP000265882"/>
    </source>
</evidence>
<name>A0A3A4NMR4_ABYX5</name>
<evidence type="ECO:0000256" key="4">
    <source>
        <dbReference type="ARBA" id="ARBA00060888"/>
    </source>
</evidence>
<sequence length="701" mass="74805">MLEPLLYPKSVAVIGASRSPGKVGHDILANLIDCGYAGNIVPVNPLADRVRGIKCCENLRTCGIPIDLAVIAIPVPAVLAAVEDAIFAGAKAIALITAGFREASPEGAEIESRIAQICAAKKVRLLGPNCPGLINTGNSLNASIIPHFPHEGGISVISQSGAVCTAIMDWASRSHLGLAKMVGIGNRADLTEIDFLQAFSEDEQTRVIVGYLESISSGDEFVKVAETAASMKPVVILKAGTTRAGMKAASSHTGSLAGSDIAYGAAFNRSGVIRADSFEKLLDYAAAFATQPLPKGDRIAIISNAYGPGILAADAVEHCGLSLASPQRGSSTALRGKAPYSVTADNPIDVLGDADCDRYEDAVNAALDNEAVDAVIIILTPKVMTNCSETARVVAGCIRGNKPVLAAFIGSDAQLPGRSEMLNSNLPDYPSPERAVAALRALCEYASWRRRPPRVVTRFPVHRRRVERIIARQLRAGRTYVGEVKTKEILRAYGFTVPEGHMVMSASEAVEIANRMGYPVALKIVSPHIVHKSDIGGIKLRLSNPEDVRDACDLMLLRVRERMPDVELEGVYVEKMCPPGREVILGMNRDPQFGPMLMFGLGGIFVEVMKDVSFHLAPITAQEAMQMLSESRSYALLTGTRGQPGVDLGAIANGLQRISQLVTDFPQIQELDISPLIVGEIGTEPIVADARIILSKREARQ</sequence>
<dbReference type="InterPro" id="IPR003781">
    <property type="entry name" value="CoA-bd"/>
</dbReference>
<dbReference type="PANTHER" id="PTHR43334">
    <property type="entry name" value="ACETATE--COA LIGASE [ADP-FORMING]"/>
    <property type="match status" value="1"/>
</dbReference>
<dbReference type="PANTHER" id="PTHR43334:SF1">
    <property type="entry name" value="3-HYDROXYPROPIONATE--COA LIGASE [ADP-FORMING]"/>
    <property type="match status" value="1"/>
</dbReference>
<dbReference type="InterPro" id="IPR013815">
    <property type="entry name" value="ATP_grasp_subdomain_1"/>
</dbReference>
<accession>A0A3A4NMR4</accession>
<dbReference type="InterPro" id="IPR043938">
    <property type="entry name" value="Ligase_CoA_dom"/>
</dbReference>